<accession>A0A8A1LRV0</accession>
<gene>
    <name evidence="2" type="ORF">I7I53_02971</name>
</gene>
<reference evidence="2" key="1">
    <citation type="submission" date="2021-01" db="EMBL/GenBank/DDBJ databases">
        <title>Chromosome-level genome assembly of a human fungal pathogen reveals clustering of transcriptionally co-regulated genes.</title>
        <authorList>
            <person name="Voorhies M."/>
            <person name="Cohen S."/>
            <person name="Shea T.P."/>
            <person name="Petrus S."/>
            <person name="Munoz J.F."/>
            <person name="Poplawski S."/>
            <person name="Goldman W.E."/>
            <person name="Michael T."/>
            <person name="Cuomo C.A."/>
            <person name="Sil A."/>
            <person name="Beyhan S."/>
        </authorList>
    </citation>
    <scope>NUCLEOTIDE SEQUENCE</scope>
    <source>
        <strain evidence="2">H88</strain>
    </source>
</reference>
<evidence type="ECO:0000313" key="2">
    <source>
        <dbReference type="EMBL" id="QSS55164.1"/>
    </source>
</evidence>
<dbReference type="Proteomes" id="UP000663419">
    <property type="component" value="Chromosome 4"/>
</dbReference>
<dbReference type="VEuPathDB" id="FungiDB:I7I53_02971"/>
<feature type="region of interest" description="Disordered" evidence="1">
    <location>
        <begin position="19"/>
        <end position="57"/>
    </location>
</feature>
<dbReference type="EMBL" id="CP069105">
    <property type="protein sequence ID" value="QSS55164.1"/>
    <property type="molecule type" value="Genomic_DNA"/>
</dbReference>
<evidence type="ECO:0000256" key="1">
    <source>
        <dbReference type="SAM" id="MobiDB-lite"/>
    </source>
</evidence>
<proteinExistence type="predicted"/>
<evidence type="ECO:0000313" key="3">
    <source>
        <dbReference type="Proteomes" id="UP000663419"/>
    </source>
</evidence>
<sequence length="77" mass="8972">MFPISSCRQTLVRKTHHYVRKKATTAEQTTKRRDPTQSRSTTYRHGPRTLVSRKDQVLPFRSTIEHVLQRKPPAANS</sequence>
<dbReference type="AlphaFoldDB" id="A0A8A1LRV0"/>
<name>A0A8A1LRV0_AJEC8</name>
<organism evidence="2 3">
    <name type="scientific">Ajellomyces capsulatus (strain H88)</name>
    <name type="common">Darling's disease fungus</name>
    <name type="synonym">Histoplasma capsulatum</name>
    <dbReference type="NCBI Taxonomy" id="544711"/>
    <lineage>
        <taxon>Eukaryota</taxon>
        <taxon>Fungi</taxon>
        <taxon>Dikarya</taxon>
        <taxon>Ascomycota</taxon>
        <taxon>Pezizomycotina</taxon>
        <taxon>Eurotiomycetes</taxon>
        <taxon>Eurotiomycetidae</taxon>
        <taxon>Onygenales</taxon>
        <taxon>Ajellomycetaceae</taxon>
        <taxon>Histoplasma</taxon>
    </lineage>
</organism>
<protein>
    <submittedName>
        <fullName evidence="2">UV radiation resistance protein</fullName>
    </submittedName>
</protein>